<dbReference type="RefSeq" id="WP_137328915.1">
    <property type="nucleotide sequence ID" value="NZ_CP040058.1"/>
</dbReference>
<dbReference type="PANTHER" id="PTHR35795">
    <property type="entry name" value="SLR1885 PROTEIN"/>
    <property type="match status" value="1"/>
</dbReference>
<dbReference type="GO" id="GO:0008803">
    <property type="term" value="F:bis(5'-nucleosyl)-tetraphosphatase (symmetrical) activity"/>
    <property type="evidence" value="ECO:0007669"/>
    <property type="project" value="UniProtKB-EC"/>
</dbReference>
<evidence type="ECO:0000256" key="3">
    <source>
        <dbReference type="ARBA" id="ARBA00022741"/>
    </source>
</evidence>
<dbReference type="OrthoDB" id="5295945at2"/>
<dbReference type="InterPro" id="IPR051094">
    <property type="entry name" value="Diverse_Catalytic_Enzymes"/>
</dbReference>
<dbReference type="KEGG" id="arf:AR1Y2_2113"/>
<dbReference type="PROSITE" id="PS51831">
    <property type="entry name" value="HD"/>
    <property type="match status" value="1"/>
</dbReference>
<evidence type="ECO:0000256" key="1">
    <source>
        <dbReference type="ARBA" id="ARBA00012506"/>
    </source>
</evidence>
<dbReference type="InterPro" id="IPR003607">
    <property type="entry name" value="HD/PDEase_dom"/>
</dbReference>
<keyword evidence="2" id="KW-0479">Metal-binding</keyword>
<proteinExistence type="predicted"/>
<dbReference type="EMBL" id="CP040058">
    <property type="protein sequence ID" value="QCP35567.1"/>
    <property type="molecule type" value="Genomic_DNA"/>
</dbReference>
<evidence type="ECO:0000256" key="6">
    <source>
        <dbReference type="ARBA" id="ARBA00049417"/>
    </source>
</evidence>
<keyword evidence="5" id="KW-0408">Iron</keyword>
<dbReference type="NCBIfam" id="TIGR00488">
    <property type="entry name" value="bis(5'-nucleosyl)-tetraphosphatase (symmetrical) YqeK"/>
    <property type="match status" value="1"/>
</dbReference>
<dbReference type="Pfam" id="PF01966">
    <property type="entry name" value="HD"/>
    <property type="match status" value="1"/>
</dbReference>
<keyword evidence="4 8" id="KW-0378">Hydrolase</keyword>
<evidence type="ECO:0000256" key="5">
    <source>
        <dbReference type="ARBA" id="ARBA00023004"/>
    </source>
</evidence>
<keyword evidence="9" id="KW-1185">Reference proteome</keyword>
<dbReference type="EC" id="3.6.1.41" evidence="1"/>
<protein>
    <recommendedName>
        <fullName evidence="1">bis(5'-nucleosyl)-tetraphosphatase (symmetrical)</fullName>
        <ecNumber evidence="1">3.6.1.41</ecNumber>
    </recommendedName>
</protein>
<dbReference type="GO" id="GO:0000166">
    <property type="term" value="F:nucleotide binding"/>
    <property type="evidence" value="ECO:0007669"/>
    <property type="project" value="UniProtKB-KW"/>
</dbReference>
<feature type="domain" description="HD" evidence="7">
    <location>
        <begin position="18"/>
        <end position="133"/>
    </location>
</feature>
<evidence type="ECO:0000256" key="2">
    <source>
        <dbReference type="ARBA" id="ARBA00022723"/>
    </source>
</evidence>
<dbReference type="Gene3D" id="1.10.3210.10">
    <property type="entry name" value="Hypothetical protein af1432"/>
    <property type="match status" value="1"/>
</dbReference>
<dbReference type="AlphaFoldDB" id="A0A4P8IFR9"/>
<gene>
    <name evidence="8" type="ORF">AR1Y2_2113</name>
</gene>
<dbReference type="CDD" id="cd00077">
    <property type="entry name" value="HDc"/>
    <property type="match status" value="1"/>
</dbReference>
<accession>A0A4P8IFR9</accession>
<dbReference type="SUPFAM" id="SSF109604">
    <property type="entry name" value="HD-domain/PDEase-like"/>
    <property type="match status" value="1"/>
</dbReference>
<dbReference type="GO" id="GO:0046872">
    <property type="term" value="F:metal ion binding"/>
    <property type="evidence" value="ECO:0007669"/>
    <property type="project" value="UniProtKB-KW"/>
</dbReference>
<evidence type="ECO:0000313" key="9">
    <source>
        <dbReference type="Proteomes" id="UP000298653"/>
    </source>
</evidence>
<sequence length="190" mass="21601">MELNEIKKKLSENLKESRYNHTVGVAYTAAAMAMAFGADIQKAFMAGMLHDCAKGYPLERQKELCQRYGIPLTKERRESPQLLHSALAPYIARDCYGNEDEEIASAIECHTTGKPGMTLLEKIVFIADYIEPGRKEIPGLSSVRQLAFSDMDQCLLGILESTMQYLESRNQTIDPKTKETYQYYKEEDRT</sequence>
<dbReference type="InterPro" id="IPR005249">
    <property type="entry name" value="YqeK"/>
</dbReference>
<reference evidence="8 9" key="1">
    <citation type="submission" date="2019-05" db="EMBL/GenBank/DDBJ databases">
        <title>Complete genome sequencing of Anaerostipes rhamnosivorans.</title>
        <authorList>
            <person name="Bui T.P.N."/>
            <person name="de Vos W.M."/>
        </authorList>
    </citation>
    <scope>NUCLEOTIDE SEQUENCE [LARGE SCALE GENOMIC DNA]</scope>
    <source>
        <strain evidence="8 9">1y2</strain>
    </source>
</reference>
<evidence type="ECO:0000259" key="7">
    <source>
        <dbReference type="PROSITE" id="PS51831"/>
    </source>
</evidence>
<name>A0A4P8IFR9_9FIRM</name>
<dbReference type="SMART" id="SM00471">
    <property type="entry name" value="HDc"/>
    <property type="match status" value="1"/>
</dbReference>
<comment type="catalytic activity">
    <reaction evidence="6">
        <text>P(1),P(4)-bis(5'-adenosyl) tetraphosphate + H2O = 2 ADP + 2 H(+)</text>
        <dbReference type="Rhea" id="RHEA:24252"/>
        <dbReference type="ChEBI" id="CHEBI:15377"/>
        <dbReference type="ChEBI" id="CHEBI:15378"/>
        <dbReference type="ChEBI" id="CHEBI:58141"/>
        <dbReference type="ChEBI" id="CHEBI:456216"/>
        <dbReference type="EC" id="3.6.1.41"/>
    </reaction>
</comment>
<dbReference type="PANTHER" id="PTHR35795:SF1">
    <property type="entry name" value="BIS(5'-NUCLEOSYL)-TETRAPHOSPHATASE, SYMMETRICAL"/>
    <property type="match status" value="1"/>
</dbReference>
<organism evidence="8 9">
    <name type="scientific">Anaerostipes rhamnosivorans</name>
    <dbReference type="NCBI Taxonomy" id="1229621"/>
    <lineage>
        <taxon>Bacteria</taxon>
        <taxon>Bacillati</taxon>
        <taxon>Bacillota</taxon>
        <taxon>Clostridia</taxon>
        <taxon>Lachnospirales</taxon>
        <taxon>Lachnospiraceae</taxon>
        <taxon>Anaerostipes</taxon>
    </lineage>
</organism>
<evidence type="ECO:0000256" key="4">
    <source>
        <dbReference type="ARBA" id="ARBA00022801"/>
    </source>
</evidence>
<dbReference type="Proteomes" id="UP000298653">
    <property type="component" value="Chromosome"/>
</dbReference>
<evidence type="ECO:0000313" key="8">
    <source>
        <dbReference type="EMBL" id="QCP35567.1"/>
    </source>
</evidence>
<dbReference type="InterPro" id="IPR006674">
    <property type="entry name" value="HD_domain"/>
</dbReference>
<keyword evidence="3" id="KW-0547">Nucleotide-binding</keyword>